<keyword evidence="4" id="KW-0028">Amino-acid biosynthesis</keyword>
<dbReference type="PIRSF" id="PIRSF000193">
    <property type="entry name" value="Pyrrol-5-carb_rd"/>
    <property type="match status" value="1"/>
</dbReference>
<accession>A0A212K2A9</accession>
<evidence type="ECO:0000256" key="6">
    <source>
        <dbReference type="PIRSR" id="PIRSR000193-1"/>
    </source>
</evidence>
<dbReference type="HAMAP" id="MF_01925">
    <property type="entry name" value="P5C_reductase"/>
    <property type="match status" value="1"/>
</dbReference>
<dbReference type="InterPro" id="IPR036291">
    <property type="entry name" value="NAD(P)-bd_dom_sf"/>
</dbReference>
<dbReference type="PANTHER" id="PTHR11645">
    <property type="entry name" value="PYRROLINE-5-CARBOXYLATE REDUCTASE"/>
    <property type="match status" value="1"/>
</dbReference>
<feature type="domain" description="Pyrroline-5-carboxylate reductase dimerisation" evidence="8">
    <location>
        <begin position="161"/>
        <end position="258"/>
    </location>
</feature>
<dbReference type="UniPathway" id="UPA00098">
    <property type="reaction ID" value="UER00361"/>
</dbReference>
<evidence type="ECO:0000256" key="5">
    <source>
        <dbReference type="NCBIfam" id="TIGR00112"/>
    </source>
</evidence>
<comment type="function">
    <text evidence="4">Catalyzes the reduction of 1-pyrroline-5-carboxylate (PCA) to L-proline.</text>
</comment>
<evidence type="ECO:0000313" key="9">
    <source>
        <dbReference type="EMBL" id="SBW05803.1"/>
    </source>
</evidence>
<dbReference type="SUPFAM" id="SSF48179">
    <property type="entry name" value="6-phosphogluconate dehydrogenase C-terminal domain-like"/>
    <property type="match status" value="1"/>
</dbReference>
<dbReference type="EC" id="1.5.1.2" evidence="4 5"/>
<comment type="catalytic activity">
    <reaction evidence="4">
        <text>L-proline + NAD(+) = (S)-1-pyrroline-5-carboxylate + NADH + 2 H(+)</text>
        <dbReference type="Rhea" id="RHEA:14105"/>
        <dbReference type="ChEBI" id="CHEBI:15378"/>
        <dbReference type="ChEBI" id="CHEBI:17388"/>
        <dbReference type="ChEBI" id="CHEBI:57540"/>
        <dbReference type="ChEBI" id="CHEBI:57945"/>
        <dbReference type="ChEBI" id="CHEBI:60039"/>
        <dbReference type="EC" id="1.5.1.2"/>
    </reaction>
</comment>
<evidence type="ECO:0000256" key="1">
    <source>
        <dbReference type="ARBA" id="ARBA00005525"/>
    </source>
</evidence>
<dbReference type="SUPFAM" id="SSF51735">
    <property type="entry name" value="NAD(P)-binding Rossmann-fold domains"/>
    <property type="match status" value="1"/>
</dbReference>
<comment type="subcellular location">
    <subcellularLocation>
        <location evidence="4">Cytoplasm</location>
    </subcellularLocation>
</comment>
<feature type="binding site" evidence="6">
    <location>
        <begin position="69"/>
        <end position="72"/>
    </location>
    <ligand>
        <name>NADP(+)</name>
        <dbReference type="ChEBI" id="CHEBI:58349"/>
    </ligand>
</feature>
<evidence type="ECO:0000256" key="2">
    <source>
        <dbReference type="ARBA" id="ARBA00022857"/>
    </source>
</evidence>
<sequence>MKITIIGAGNMGGAIACGLAVNGGVQPQDITIVDHKGRNVPRLREVREDINVVVADYSSLVTADILIIAVKPWMVEDILKTHKTLLENPKQLIVSVAAVVTLAQLQEWTSPRQPVFRVVPNTAIAVRQSMTYIASQNADKEQREQVFRIFSQLGKVEFVEEKLIPAITSLTSCGIAFAFRYIRAAMEGGIEMGVYPDQAKDAVLQTLRGAIDLLEANGNHPEAEIDKVTTAGGITIKGLNEMEHAGFSSAVIKGLKASNVK</sequence>
<keyword evidence="3 4" id="KW-0560">Oxidoreductase</keyword>
<dbReference type="Pfam" id="PF03807">
    <property type="entry name" value="F420_oxidored"/>
    <property type="match status" value="1"/>
</dbReference>
<reference evidence="9" key="1">
    <citation type="submission" date="2016-04" db="EMBL/GenBank/DDBJ databases">
        <authorList>
            <person name="Evans L.H."/>
            <person name="Alamgir A."/>
            <person name="Owens N."/>
            <person name="Weber N.D."/>
            <person name="Virtaneva K."/>
            <person name="Barbian K."/>
            <person name="Babar A."/>
            <person name="Rosenke K."/>
        </authorList>
    </citation>
    <scope>NUCLEOTIDE SEQUENCE</scope>
    <source>
        <strain evidence="9">86-1</strain>
    </source>
</reference>
<dbReference type="InterPro" id="IPR000304">
    <property type="entry name" value="Pyrroline-COOH_reductase"/>
</dbReference>
<evidence type="ECO:0000256" key="3">
    <source>
        <dbReference type="ARBA" id="ARBA00023002"/>
    </source>
</evidence>
<dbReference type="NCBIfam" id="TIGR00112">
    <property type="entry name" value="proC"/>
    <property type="match status" value="1"/>
</dbReference>
<organism evidence="9">
    <name type="scientific">uncultured Dysgonomonas sp</name>
    <dbReference type="NCBI Taxonomy" id="206096"/>
    <lineage>
        <taxon>Bacteria</taxon>
        <taxon>Pseudomonadati</taxon>
        <taxon>Bacteroidota</taxon>
        <taxon>Bacteroidia</taxon>
        <taxon>Bacteroidales</taxon>
        <taxon>Dysgonomonadaceae</taxon>
        <taxon>Dysgonomonas</taxon>
        <taxon>environmental samples</taxon>
    </lineage>
</organism>
<keyword evidence="4" id="KW-0963">Cytoplasm</keyword>
<dbReference type="GO" id="GO:0005737">
    <property type="term" value="C:cytoplasm"/>
    <property type="evidence" value="ECO:0007669"/>
    <property type="project" value="UniProtKB-SubCell"/>
</dbReference>
<dbReference type="Gene3D" id="3.40.50.720">
    <property type="entry name" value="NAD(P)-binding Rossmann-like Domain"/>
    <property type="match status" value="1"/>
</dbReference>
<evidence type="ECO:0000259" key="7">
    <source>
        <dbReference type="Pfam" id="PF03807"/>
    </source>
</evidence>
<dbReference type="PROSITE" id="PS51257">
    <property type="entry name" value="PROKAR_LIPOPROTEIN"/>
    <property type="match status" value="1"/>
</dbReference>
<dbReference type="RefSeq" id="WP_296943712.1">
    <property type="nucleotide sequence ID" value="NZ_LT599032.1"/>
</dbReference>
<dbReference type="GO" id="GO:0055129">
    <property type="term" value="P:L-proline biosynthetic process"/>
    <property type="evidence" value="ECO:0007669"/>
    <property type="project" value="UniProtKB-UniRule"/>
</dbReference>
<comment type="catalytic activity">
    <reaction evidence="4">
        <text>L-proline + NADP(+) = (S)-1-pyrroline-5-carboxylate + NADPH + 2 H(+)</text>
        <dbReference type="Rhea" id="RHEA:14109"/>
        <dbReference type="ChEBI" id="CHEBI:15378"/>
        <dbReference type="ChEBI" id="CHEBI:17388"/>
        <dbReference type="ChEBI" id="CHEBI:57783"/>
        <dbReference type="ChEBI" id="CHEBI:58349"/>
        <dbReference type="ChEBI" id="CHEBI:60039"/>
        <dbReference type="EC" id="1.5.1.2"/>
    </reaction>
</comment>
<feature type="binding site" evidence="6">
    <location>
        <begin position="6"/>
        <end position="11"/>
    </location>
    <ligand>
        <name>NADP(+)</name>
        <dbReference type="ChEBI" id="CHEBI:58349"/>
    </ligand>
</feature>
<name>A0A212K2A9_9BACT</name>
<comment type="similarity">
    <text evidence="1 4">Belongs to the pyrroline-5-carboxylate reductase family.</text>
</comment>
<evidence type="ECO:0000256" key="4">
    <source>
        <dbReference type="HAMAP-Rule" id="MF_01925"/>
    </source>
</evidence>
<evidence type="ECO:0000259" key="8">
    <source>
        <dbReference type="Pfam" id="PF14748"/>
    </source>
</evidence>
<dbReference type="Gene3D" id="1.10.3730.10">
    <property type="entry name" value="ProC C-terminal domain-like"/>
    <property type="match status" value="1"/>
</dbReference>
<protein>
    <recommendedName>
        <fullName evidence="4 5">Pyrroline-5-carboxylate reductase</fullName>
        <shortName evidence="4">P5C reductase</shortName>
        <shortName evidence="4">P5CR</shortName>
        <ecNumber evidence="4 5">1.5.1.2</ecNumber>
    </recommendedName>
    <alternativeName>
        <fullName evidence="4">PCA reductase</fullName>
    </alternativeName>
</protein>
<dbReference type="PANTHER" id="PTHR11645:SF0">
    <property type="entry name" value="PYRROLINE-5-CARBOXYLATE REDUCTASE 3"/>
    <property type="match status" value="1"/>
</dbReference>
<dbReference type="EMBL" id="FLUM01000003">
    <property type="protein sequence ID" value="SBW05803.1"/>
    <property type="molecule type" value="Genomic_DNA"/>
</dbReference>
<comment type="pathway">
    <text evidence="4">Amino-acid biosynthesis; L-proline biosynthesis; L-proline from L-glutamate 5-semialdehyde: step 1/1.</text>
</comment>
<proteinExistence type="inferred from homology"/>
<dbReference type="GO" id="GO:0004735">
    <property type="term" value="F:pyrroline-5-carboxylate reductase activity"/>
    <property type="evidence" value="ECO:0007669"/>
    <property type="project" value="UniProtKB-UniRule"/>
</dbReference>
<feature type="domain" description="Pyrroline-5-carboxylate reductase catalytic N-terminal" evidence="7">
    <location>
        <begin position="2"/>
        <end position="98"/>
    </location>
</feature>
<dbReference type="InterPro" id="IPR008927">
    <property type="entry name" value="6-PGluconate_DH-like_C_sf"/>
</dbReference>
<keyword evidence="4" id="KW-0641">Proline biosynthesis</keyword>
<dbReference type="InterPro" id="IPR028939">
    <property type="entry name" value="P5C_Rdtase_cat_N"/>
</dbReference>
<dbReference type="Pfam" id="PF14748">
    <property type="entry name" value="P5CR_dimer"/>
    <property type="match status" value="1"/>
</dbReference>
<dbReference type="InterPro" id="IPR029036">
    <property type="entry name" value="P5CR_dimer"/>
</dbReference>
<dbReference type="AlphaFoldDB" id="A0A212K2A9"/>
<keyword evidence="2 4" id="KW-0521">NADP</keyword>
<gene>
    <name evidence="4" type="primary">proC</name>
    <name evidence="9" type="ORF">KL86DYS1_31205</name>
</gene>